<protein>
    <submittedName>
        <fullName evidence="1">15696_t:CDS:1</fullName>
    </submittedName>
</protein>
<feature type="non-terminal residue" evidence="1">
    <location>
        <position position="136"/>
    </location>
</feature>
<keyword evidence="2" id="KW-1185">Reference proteome</keyword>
<feature type="non-terminal residue" evidence="1">
    <location>
        <position position="1"/>
    </location>
</feature>
<dbReference type="EMBL" id="CAJVPU010036281">
    <property type="protein sequence ID" value="CAG8729716.1"/>
    <property type="molecule type" value="Genomic_DNA"/>
</dbReference>
<reference evidence="1" key="1">
    <citation type="submission" date="2021-06" db="EMBL/GenBank/DDBJ databases">
        <authorList>
            <person name="Kallberg Y."/>
            <person name="Tangrot J."/>
            <person name="Rosling A."/>
        </authorList>
    </citation>
    <scope>NUCLEOTIDE SEQUENCE</scope>
    <source>
        <strain evidence="1">IL203A</strain>
    </source>
</reference>
<comment type="caution">
    <text evidence="1">The sequence shown here is derived from an EMBL/GenBank/DDBJ whole genome shotgun (WGS) entry which is preliminary data.</text>
</comment>
<gene>
    <name evidence="1" type="ORF">DHETER_LOCUS13356</name>
</gene>
<accession>A0ACA9Q1U4</accession>
<organism evidence="1 2">
    <name type="scientific">Dentiscutata heterogama</name>
    <dbReference type="NCBI Taxonomy" id="1316150"/>
    <lineage>
        <taxon>Eukaryota</taxon>
        <taxon>Fungi</taxon>
        <taxon>Fungi incertae sedis</taxon>
        <taxon>Mucoromycota</taxon>
        <taxon>Glomeromycotina</taxon>
        <taxon>Glomeromycetes</taxon>
        <taxon>Diversisporales</taxon>
        <taxon>Gigasporaceae</taxon>
        <taxon>Dentiscutata</taxon>
    </lineage>
</organism>
<sequence length="136" mass="15679">NIQEFDFNHAKGIVLHDNGKPMLRKLNADSPIVYIPLSQYSIWDNLRSTSLFESINEVKMNDTNFQIHVPVSTVEYTADVSDSFIKDIESALKISNEIERKKVIEKNFDYYGNYVVTKFTLGGIITIRDWINVSDE</sequence>
<evidence type="ECO:0000313" key="1">
    <source>
        <dbReference type="EMBL" id="CAG8729716.1"/>
    </source>
</evidence>
<proteinExistence type="predicted"/>
<evidence type="ECO:0000313" key="2">
    <source>
        <dbReference type="Proteomes" id="UP000789702"/>
    </source>
</evidence>
<name>A0ACA9Q1U4_9GLOM</name>
<dbReference type="Proteomes" id="UP000789702">
    <property type="component" value="Unassembled WGS sequence"/>
</dbReference>